<gene>
    <name evidence="1" type="ORF">ASAP_3004</name>
</gene>
<comment type="caution">
    <text evidence="1">The sequence shown here is derived from an EMBL/GenBank/DDBJ whole genome shotgun (WGS) entry which is preliminary data.</text>
</comment>
<accession>A0A060QIP9</accession>
<name>A0A060QIP9_9PROT</name>
<dbReference type="EMBL" id="CBLX010000025">
    <property type="protein sequence ID" value="CDG41049.1"/>
    <property type="molecule type" value="Genomic_DNA"/>
</dbReference>
<protein>
    <submittedName>
        <fullName evidence="1">Uncharacterized protein</fullName>
    </submittedName>
</protein>
<evidence type="ECO:0000313" key="1">
    <source>
        <dbReference type="EMBL" id="CDG41049.1"/>
    </source>
</evidence>
<reference evidence="1 2" key="1">
    <citation type="journal article" date="2014" name="Genome Biol. Evol.">
        <title>Acetic acid bacteria genomes reveal functional traits for adaptation to life in insect guts.</title>
        <authorList>
            <person name="Chouaia B."/>
            <person name="Gaiarsa S."/>
            <person name="Crotti E."/>
            <person name="Comandatore F."/>
            <person name="Degli Esposti M."/>
            <person name="Ricci I."/>
            <person name="Alma A."/>
            <person name="Favia G."/>
            <person name="Bandi C."/>
            <person name="Daffonchio D."/>
        </authorList>
    </citation>
    <scope>NUCLEOTIDE SEQUENCE [LARGE SCALE GENOMIC DNA]</scope>
    <source>
        <strain evidence="1 2">SF2.1</strain>
    </source>
</reference>
<organism evidence="1 2">
    <name type="scientific">Asaia bogorensis</name>
    <dbReference type="NCBI Taxonomy" id="91915"/>
    <lineage>
        <taxon>Bacteria</taxon>
        <taxon>Pseudomonadati</taxon>
        <taxon>Pseudomonadota</taxon>
        <taxon>Alphaproteobacteria</taxon>
        <taxon>Acetobacterales</taxon>
        <taxon>Acetobacteraceae</taxon>
        <taxon>Asaia</taxon>
    </lineage>
</organism>
<reference evidence="1 2" key="2">
    <citation type="journal article" date="2014" name="PLoS ONE">
        <title>Evolution of mitochondria reconstructed from the energy metabolism of living bacteria.</title>
        <authorList>
            <person name="Degli Esposti M."/>
            <person name="Chouaia B."/>
            <person name="Comandatore F."/>
            <person name="Crotti E."/>
            <person name="Sassera D."/>
            <person name="Lievens P.M."/>
            <person name="Daffonchio D."/>
            <person name="Bandi C."/>
        </authorList>
    </citation>
    <scope>NUCLEOTIDE SEQUENCE [LARGE SCALE GENOMIC DNA]</scope>
    <source>
        <strain evidence="1 2">SF2.1</strain>
    </source>
</reference>
<dbReference type="RefSeq" id="WP_023977989.1">
    <property type="nucleotide sequence ID" value="NZ_CBLX010000025.1"/>
</dbReference>
<dbReference type="Proteomes" id="UP000027583">
    <property type="component" value="Unassembled WGS sequence"/>
</dbReference>
<evidence type="ECO:0000313" key="2">
    <source>
        <dbReference type="Proteomes" id="UP000027583"/>
    </source>
</evidence>
<sequence>MSEDNSKTASSNAVTIQGKARWIVPEDQGTLGHFHDPVSGWRSDDPCRAVHEALASTTFRILYDTFEAGTNLPTSPSDDAQPA</sequence>
<proteinExistence type="predicted"/>
<dbReference type="AlphaFoldDB" id="A0A060QIP9"/>